<name>A0A182ETA6_ONCOC</name>
<reference evidence="3" key="1">
    <citation type="submission" date="2016-06" db="UniProtKB">
        <authorList>
            <consortium name="WormBaseParasite"/>
        </authorList>
    </citation>
    <scope>IDENTIFICATION</scope>
</reference>
<keyword evidence="2" id="KW-1185">Reference proteome</keyword>
<dbReference type="WBParaSite" id="nOo.2.0.1.t11380-RA">
    <property type="protein sequence ID" value="nOo.2.0.1.t11380-RA"/>
    <property type="gene ID" value="nOo.2.0.1.g11380"/>
</dbReference>
<organism evidence="3">
    <name type="scientific">Onchocerca ochengi</name>
    <name type="common">Filarial nematode worm</name>
    <dbReference type="NCBI Taxonomy" id="42157"/>
    <lineage>
        <taxon>Eukaryota</taxon>
        <taxon>Metazoa</taxon>
        <taxon>Ecdysozoa</taxon>
        <taxon>Nematoda</taxon>
        <taxon>Chromadorea</taxon>
        <taxon>Rhabditida</taxon>
        <taxon>Spirurina</taxon>
        <taxon>Spiruromorpha</taxon>
        <taxon>Filarioidea</taxon>
        <taxon>Onchocercidae</taxon>
        <taxon>Onchocerca</taxon>
    </lineage>
</organism>
<dbReference type="AlphaFoldDB" id="A0A182ETA6"/>
<evidence type="ECO:0000313" key="3">
    <source>
        <dbReference type="WBParaSite" id="nOo.2.0.1.t11380-RA"/>
    </source>
</evidence>
<reference evidence="1 2" key="2">
    <citation type="submission" date="2018-08" db="EMBL/GenBank/DDBJ databases">
        <authorList>
            <person name="Laetsch R D."/>
            <person name="Stevens L."/>
            <person name="Kumar S."/>
            <person name="Blaxter L. M."/>
        </authorList>
    </citation>
    <scope>NUCLEOTIDE SEQUENCE [LARGE SCALE GENOMIC DNA]</scope>
</reference>
<gene>
    <name evidence="1" type="ORF">NOO_LOCUS11380</name>
</gene>
<sequence>MHTNQKLTGDEFDSYFNDYTKRRNGQSIGLNGVRSTINACNSNLNIPNKNWIRNEMADKNNGDVIMRPKKLKDVQEKQQQRMIRYRPLSAANSCASSLASSGMTDIRWRNSRTSPCSSVSTGCQFMHESPNM</sequence>
<dbReference type="Proteomes" id="UP000271087">
    <property type="component" value="Unassembled WGS sequence"/>
</dbReference>
<evidence type="ECO:0000313" key="1">
    <source>
        <dbReference type="EMBL" id="VDM95890.1"/>
    </source>
</evidence>
<protein>
    <submittedName>
        <fullName evidence="1 3">Uncharacterized protein</fullName>
    </submittedName>
</protein>
<proteinExistence type="predicted"/>
<dbReference type="EMBL" id="UYRW01007848">
    <property type="protein sequence ID" value="VDM95890.1"/>
    <property type="molecule type" value="Genomic_DNA"/>
</dbReference>
<accession>A0A182ETA6</accession>
<evidence type="ECO:0000313" key="2">
    <source>
        <dbReference type="Proteomes" id="UP000271087"/>
    </source>
</evidence>